<dbReference type="Gene3D" id="2.60.120.200">
    <property type="match status" value="1"/>
</dbReference>
<gene>
    <name evidence="4" type="ORF">IX84_22995</name>
</gene>
<dbReference type="GO" id="GO:0005975">
    <property type="term" value="P:carbohydrate metabolic process"/>
    <property type="evidence" value="ECO:0007669"/>
    <property type="project" value="InterPro"/>
</dbReference>
<dbReference type="Proteomes" id="UP000029736">
    <property type="component" value="Unassembled WGS sequence"/>
</dbReference>
<evidence type="ECO:0000313" key="4">
    <source>
        <dbReference type="EMBL" id="KGE86276.1"/>
    </source>
</evidence>
<dbReference type="PANTHER" id="PTHR10963:SF55">
    <property type="entry name" value="GLYCOSIDE HYDROLASE FAMILY 16 PROTEIN"/>
    <property type="match status" value="1"/>
</dbReference>
<reference evidence="4 5" key="1">
    <citation type="journal article" date="2014" name="Int. J. Syst. Evol. Microbiol.">
        <title>Phaeodactylibacter xiamenensis gen. nov., sp. nov., a member of the family Saprospiraceae isolated from the marine alga Phaeodactylum tricornutum.</title>
        <authorList>
            <person name="Chen Z.Jr."/>
            <person name="Lei X."/>
            <person name="Lai Q."/>
            <person name="Li Y."/>
            <person name="Zhang B."/>
            <person name="Zhang J."/>
            <person name="Zhang H."/>
            <person name="Yang L."/>
            <person name="Zheng W."/>
            <person name="Tian Y."/>
            <person name="Yu Z."/>
            <person name="Xu H.Jr."/>
            <person name="Zheng T."/>
        </authorList>
    </citation>
    <scope>NUCLEOTIDE SEQUENCE [LARGE SCALE GENOMIC DNA]</scope>
    <source>
        <strain evidence="4 5">KD52</strain>
    </source>
</reference>
<feature type="domain" description="GH16" evidence="3">
    <location>
        <begin position="14"/>
        <end position="275"/>
    </location>
</feature>
<dbReference type="AlphaFoldDB" id="A0A098S2G0"/>
<accession>A0A098S2G0</accession>
<dbReference type="InterPro" id="IPR013320">
    <property type="entry name" value="ConA-like_dom_sf"/>
</dbReference>
<dbReference type="OrthoDB" id="9776255at2"/>
<protein>
    <recommendedName>
        <fullName evidence="3">GH16 domain-containing protein</fullName>
    </recommendedName>
</protein>
<sequence length="275" mass="31852">MSTFLLPLFFFLFAQSAELPAPSAMKGWSDEFDRPAIDTNLWNFEEGFIRNHEGQYYTNRPENAYIEDGCLVLEARREPFSNARYNPESDRWQDQWETAAYTSASLHTAGKREFLYGRIEVRAKLPAGRGVWPAIWTLGNKMGGDVPWPDRGEIDIMEFVGYNPGMIYANVHTGAYNWVAGTNKGDSIRIEDASTAFHVYAIDWTPERIDFYVDSTRYFSFERDAEADFQRWPFDRPQALKLNLAIGGNWGGRQGIDTTIFPQRYYIDYVRYTPY</sequence>
<dbReference type="RefSeq" id="WP_052516297.1">
    <property type="nucleotide sequence ID" value="NZ_JBKAGJ010000013.1"/>
</dbReference>
<evidence type="ECO:0000313" key="5">
    <source>
        <dbReference type="Proteomes" id="UP000029736"/>
    </source>
</evidence>
<proteinExistence type="inferred from homology"/>
<name>A0A098S2G0_9BACT</name>
<comment type="similarity">
    <text evidence="1">Belongs to the glycosyl hydrolase 16 family.</text>
</comment>
<feature type="signal peptide" evidence="2">
    <location>
        <begin position="1"/>
        <end position="16"/>
    </location>
</feature>
<dbReference type="CDD" id="cd08023">
    <property type="entry name" value="GH16_laminarinase_like"/>
    <property type="match status" value="1"/>
</dbReference>
<dbReference type="InterPro" id="IPR050546">
    <property type="entry name" value="Glycosyl_Hydrlase_16"/>
</dbReference>
<dbReference type="PANTHER" id="PTHR10963">
    <property type="entry name" value="GLYCOSYL HYDROLASE-RELATED"/>
    <property type="match status" value="1"/>
</dbReference>
<evidence type="ECO:0000256" key="1">
    <source>
        <dbReference type="ARBA" id="ARBA00006865"/>
    </source>
</evidence>
<dbReference type="GO" id="GO:0004553">
    <property type="term" value="F:hydrolase activity, hydrolyzing O-glycosyl compounds"/>
    <property type="evidence" value="ECO:0007669"/>
    <property type="project" value="InterPro"/>
</dbReference>
<dbReference type="InterPro" id="IPR000757">
    <property type="entry name" value="Beta-glucanase-like"/>
</dbReference>
<dbReference type="STRING" id="1524460.IX84_22995"/>
<dbReference type="SUPFAM" id="SSF49899">
    <property type="entry name" value="Concanavalin A-like lectins/glucanases"/>
    <property type="match status" value="1"/>
</dbReference>
<keyword evidence="2" id="KW-0732">Signal</keyword>
<evidence type="ECO:0000256" key="2">
    <source>
        <dbReference type="SAM" id="SignalP"/>
    </source>
</evidence>
<organism evidence="4 5">
    <name type="scientific">Phaeodactylibacter xiamenensis</name>
    <dbReference type="NCBI Taxonomy" id="1524460"/>
    <lineage>
        <taxon>Bacteria</taxon>
        <taxon>Pseudomonadati</taxon>
        <taxon>Bacteroidota</taxon>
        <taxon>Saprospiria</taxon>
        <taxon>Saprospirales</taxon>
        <taxon>Haliscomenobacteraceae</taxon>
        <taxon>Phaeodactylibacter</taxon>
    </lineage>
</organism>
<feature type="chain" id="PRO_5001939778" description="GH16 domain-containing protein" evidence="2">
    <location>
        <begin position="17"/>
        <end position="275"/>
    </location>
</feature>
<comment type="caution">
    <text evidence="4">The sequence shown here is derived from an EMBL/GenBank/DDBJ whole genome shotgun (WGS) entry which is preliminary data.</text>
</comment>
<dbReference type="Pfam" id="PF00722">
    <property type="entry name" value="Glyco_hydro_16"/>
    <property type="match status" value="1"/>
</dbReference>
<dbReference type="PROSITE" id="PS51762">
    <property type="entry name" value="GH16_2"/>
    <property type="match status" value="1"/>
</dbReference>
<evidence type="ECO:0000259" key="3">
    <source>
        <dbReference type="PROSITE" id="PS51762"/>
    </source>
</evidence>
<keyword evidence="5" id="KW-1185">Reference proteome</keyword>
<dbReference type="EMBL" id="JPOS01000081">
    <property type="protein sequence ID" value="KGE86276.1"/>
    <property type="molecule type" value="Genomic_DNA"/>
</dbReference>